<dbReference type="InterPro" id="IPR000794">
    <property type="entry name" value="Beta-ketoacyl_synthase"/>
</dbReference>
<evidence type="ECO:0000256" key="2">
    <source>
        <dbReference type="ARBA" id="ARBA00022679"/>
    </source>
</evidence>
<dbReference type="PROSITE" id="PS52004">
    <property type="entry name" value="KS3_2"/>
    <property type="match status" value="1"/>
</dbReference>
<evidence type="ECO:0000313" key="5">
    <source>
        <dbReference type="EMBL" id="BCR03181.1"/>
    </source>
</evidence>
<organism evidence="5 6">
    <name type="scientific">Desulfuromonas versatilis</name>
    <dbReference type="NCBI Taxonomy" id="2802975"/>
    <lineage>
        <taxon>Bacteria</taxon>
        <taxon>Pseudomonadati</taxon>
        <taxon>Thermodesulfobacteriota</taxon>
        <taxon>Desulfuromonadia</taxon>
        <taxon>Desulfuromonadales</taxon>
        <taxon>Desulfuromonadaceae</taxon>
        <taxon>Desulfuromonas</taxon>
    </lineage>
</organism>
<dbReference type="Proteomes" id="UP001319827">
    <property type="component" value="Chromosome"/>
</dbReference>
<protein>
    <submittedName>
        <fullName evidence="5">Beta-ketoacyl-ACP synthase II</fullName>
    </submittedName>
</protein>
<gene>
    <name evidence="5" type="ORF">DESUT3_02500</name>
</gene>
<reference evidence="5 6" key="1">
    <citation type="journal article" date="2016" name="C (Basel)">
        <title>Selective Growth of and Electricity Production by Marine Exoelectrogenic Bacteria in Self-Aggregated Hydrogel of Microbially Reduced Graphene Oxide.</title>
        <authorList>
            <person name="Yoshida N."/>
            <person name="Goto Y."/>
            <person name="Miyata Y."/>
        </authorList>
    </citation>
    <scope>NUCLEOTIDE SEQUENCE [LARGE SCALE GENOMIC DNA]</scope>
    <source>
        <strain evidence="5 6">NIT-T3</strain>
    </source>
</reference>
<dbReference type="InterPro" id="IPR016039">
    <property type="entry name" value="Thiolase-like"/>
</dbReference>
<dbReference type="InterPro" id="IPR020841">
    <property type="entry name" value="PKS_Beta-ketoAc_synthase_dom"/>
</dbReference>
<dbReference type="Pfam" id="PF02801">
    <property type="entry name" value="Ketoacyl-synt_C"/>
    <property type="match status" value="1"/>
</dbReference>
<dbReference type="PROSITE" id="PS00606">
    <property type="entry name" value="KS3_1"/>
    <property type="match status" value="1"/>
</dbReference>
<evidence type="ECO:0000256" key="1">
    <source>
        <dbReference type="ARBA" id="ARBA00008467"/>
    </source>
</evidence>
<dbReference type="RefSeq" id="WP_221250658.1">
    <property type="nucleotide sequence ID" value="NZ_AP024355.1"/>
</dbReference>
<accession>A0ABN6DSM6</accession>
<name>A0ABN6DSM6_9BACT</name>
<evidence type="ECO:0000259" key="4">
    <source>
        <dbReference type="PROSITE" id="PS52004"/>
    </source>
</evidence>
<reference evidence="5 6" key="2">
    <citation type="journal article" date="2021" name="Int. J. Syst. Evol. Microbiol.">
        <title>Isolation and Polyphasic Characterization of Desulfuromonas versatilis sp. Nov., an Electrogenic Bacteria Capable of Versatile Metabolism Isolated from a Graphene Oxide-Reducing Enrichment Culture.</title>
        <authorList>
            <person name="Xie L."/>
            <person name="Yoshida N."/>
            <person name="Ishii S."/>
            <person name="Meng L."/>
        </authorList>
    </citation>
    <scope>NUCLEOTIDE SEQUENCE [LARGE SCALE GENOMIC DNA]</scope>
    <source>
        <strain evidence="5 6">NIT-T3</strain>
    </source>
</reference>
<dbReference type="Pfam" id="PF00109">
    <property type="entry name" value="ketoacyl-synt"/>
    <property type="match status" value="1"/>
</dbReference>
<feature type="domain" description="Ketosynthase family 3 (KS3)" evidence="4">
    <location>
        <begin position="3"/>
        <end position="407"/>
    </location>
</feature>
<comment type="similarity">
    <text evidence="1 3">Belongs to the thiolase-like superfamily. Beta-ketoacyl-ACP synthases family.</text>
</comment>
<dbReference type="InterPro" id="IPR018201">
    <property type="entry name" value="Ketoacyl_synth_AS"/>
</dbReference>
<dbReference type="PANTHER" id="PTHR11712:SF325">
    <property type="entry name" value="3-OXOACYL-(ACYL-CARRIER-PROTEIN) SYNTHASE II FABF"/>
    <property type="match status" value="1"/>
</dbReference>
<sequence length="411" mass="43174">MSLKRVVITGVGAVSPFGRDTRALLAGLLEGRSAVQSVAEMARVGGLRTRVAAPVTGVDPKVIPRKHRRSMSPMSIFATLACQEALAQSGLAPEEIGDGRLGIALGSTVGSTQASEDFFRDFFTDHSLERMKSTLFFQIMNHSVAANVAQALEITGRLLAPASACSTGCQAIGYGYEMVACGRQPMMLCGGADEFHPLTAATFDVMNAASVGFNEAPGSTPRPFDRDRDGVVCAEGAGVVLLESLEGALERGATILGEVLGFATVSDPSNIANPNAEAMERCMRLALADAGVGPEQVDYVNAHATATAQGDVAESEAIRRLFGPQVPVSSYKGHMGHAMAASGSLELLAALELMRQGRLVPTLNLENVDPACAGLRHLQGVEEVYASVFVKNNFALGGVNSSIVVRRYPHD</sequence>
<dbReference type="SUPFAM" id="SSF53901">
    <property type="entry name" value="Thiolase-like"/>
    <property type="match status" value="2"/>
</dbReference>
<evidence type="ECO:0000256" key="3">
    <source>
        <dbReference type="RuleBase" id="RU003694"/>
    </source>
</evidence>
<keyword evidence="6" id="KW-1185">Reference proteome</keyword>
<dbReference type="InterPro" id="IPR014030">
    <property type="entry name" value="Ketoacyl_synth_N"/>
</dbReference>
<dbReference type="SMART" id="SM00825">
    <property type="entry name" value="PKS_KS"/>
    <property type="match status" value="1"/>
</dbReference>
<dbReference type="Gene3D" id="3.40.47.10">
    <property type="match status" value="1"/>
</dbReference>
<dbReference type="CDD" id="cd00834">
    <property type="entry name" value="KAS_I_II"/>
    <property type="match status" value="1"/>
</dbReference>
<proteinExistence type="inferred from homology"/>
<keyword evidence="2 3" id="KW-0808">Transferase</keyword>
<dbReference type="EMBL" id="AP024355">
    <property type="protein sequence ID" value="BCR03181.1"/>
    <property type="molecule type" value="Genomic_DNA"/>
</dbReference>
<dbReference type="InterPro" id="IPR014031">
    <property type="entry name" value="Ketoacyl_synth_C"/>
</dbReference>
<dbReference type="PANTHER" id="PTHR11712">
    <property type="entry name" value="POLYKETIDE SYNTHASE-RELATED"/>
    <property type="match status" value="1"/>
</dbReference>
<evidence type="ECO:0000313" key="6">
    <source>
        <dbReference type="Proteomes" id="UP001319827"/>
    </source>
</evidence>